<sequence>MAEILAQKTFTVKKLVNGKTLTFVLKTDKALTQIFSRDSKTYAPNYAASPLTLTPLLLVSGKNGDQTAHLSDLNWKVVKQDGTAATQALTAGTGLAKKLAANLTDCTGLKITCEATYTDPVSRAAAQVVASVEITKMENAGANILASLYMPDGDTFDNAGKALKIHCDLMRGGDIDTSNVSYTWYQLRNGVWVKLETANANGISGINTNEITVPASAVVNVGIFKCVIKDTDTASATANKEVFAIGTLYDGSDPYEIDVFQPNGDNVAEGGSLLHWFKIRQGATYITDAVILGAHNMRVWRFAANNAIDTTWGTSGYKACTKDAPNARYSLDIAYSDLLSASQAFCVELY</sequence>
<accession>A0A0S3UJ15</accession>
<proteinExistence type="predicted"/>
<feature type="domain" description="Ig-like" evidence="1">
    <location>
        <begin position="160"/>
        <end position="243"/>
    </location>
</feature>
<dbReference type="AlphaFoldDB" id="A0A0S3UJ15"/>
<organism evidence="2 4">
    <name type="scientific">Prevotella intermedia</name>
    <dbReference type="NCBI Taxonomy" id="28131"/>
    <lineage>
        <taxon>Bacteria</taxon>
        <taxon>Pseudomonadati</taxon>
        <taxon>Bacteroidota</taxon>
        <taxon>Bacteroidia</taxon>
        <taxon>Bacteroidales</taxon>
        <taxon>Prevotellaceae</taxon>
        <taxon>Prevotella</taxon>
    </lineage>
</organism>
<evidence type="ECO:0000313" key="3">
    <source>
        <dbReference type="EMBL" id="BAU18220.1"/>
    </source>
</evidence>
<dbReference type="InterPro" id="IPR007110">
    <property type="entry name" value="Ig-like_dom"/>
</dbReference>
<reference evidence="2 4" key="1">
    <citation type="journal article" date="2016" name="DNA Res.">
        <title>The complete genome sequencing of Prevotella intermedia strain OMA14 and a subsequent fine-scale, intra-species genomic comparison reveal an unusual amplification of conjugative and mobile transposons and identify a novel Prevotella-lineage-specific repeat.</title>
        <authorList>
            <person name="Naito M."/>
            <person name="Ogura Y."/>
            <person name="Itoh T."/>
            <person name="Shoji M."/>
            <person name="Okamoto M."/>
            <person name="Hayashi T."/>
            <person name="Nakayama K."/>
        </authorList>
    </citation>
    <scope>NUCLEOTIDE SEQUENCE [LARGE SCALE GENOMIC DNA]</scope>
    <source>
        <strain evidence="2 4">OMA14</strain>
    </source>
</reference>
<evidence type="ECO:0000259" key="1">
    <source>
        <dbReference type="PROSITE" id="PS50835"/>
    </source>
</evidence>
<dbReference type="RefSeq" id="WP_096405403.1">
    <property type="nucleotide sequence ID" value="NZ_AP014597.1"/>
</dbReference>
<protein>
    <recommendedName>
        <fullName evidence="1">Ig-like domain-containing protein</fullName>
    </recommendedName>
</protein>
<dbReference type="Proteomes" id="UP000217431">
    <property type="component" value="Chromosome I"/>
</dbReference>
<dbReference type="EMBL" id="AP014597">
    <property type="protein sequence ID" value="BAU17500.1"/>
    <property type="molecule type" value="Genomic_DNA"/>
</dbReference>
<evidence type="ECO:0000313" key="4">
    <source>
        <dbReference type="Proteomes" id="UP000217431"/>
    </source>
</evidence>
<name>A0A0S3UJ15_PREIN</name>
<dbReference type="EMBL" id="AP014597">
    <property type="protein sequence ID" value="BAU18220.1"/>
    <property type="molecule type" value="Genomic_DNA"/>
</dbReference>
<dbReference type="PROSITE" id="PS50835">
    <property type="entry name" value="IG_LIKE"/>
    <property type="match status" value="1"/>
</dbReference>
<evidence type="ECO:0000313" key="2">
    <source>
        <dbReference type="EMBL" id="BAU17500.1"/>
    </source>
</evidence>
<gene>
    <name evidence="2" type="ORF">PIOMA14_I_0992</name>
    <name evidence="3" type="ORF">PIOMA14_I_1712</name>
</gene>
<dbReference type="STRING" id="28131.BWX40_08640"/>